<evidence type="ECO:0000313" key="5">
    <source>
        <dbReference type="Proteomes" id="UP000594638"/>
    </source>
</evidence>
<dbReference type="PANTHER" id="PTHR33403:SF31">
    <property type="entry name" value="PROTEIN SPIRAL1-LIKE 1"/>
    <property type="match status" value="1"/>
</dbReference>
<feature type="compositionally biased region" description="Polar residues" evidence="3">
    <location>
        <begin position="49"/>
        <end position="58"/>
    </location>
</feature>
<evidence type="ECO:0000256" key="1">
    <source>
        <dbReference type="ARBA" id="ARBA00009656"/>
    </source>
</evidence>
<gene>
    <name evidence="4" type="ORF">OLEA9_A015128</name>
</gene>
<protein>
    <submittedName>
        <fullName evidence="4">Uncharacterized protein</fullName>
    </submittedName>
</protein>
<dbReference type="GO" id="GO:0043622">
    <property type="term" value="P:cortical microtubule organization"/>
    <property type="evidence" value="ECO:0007669"/>
    <property type="project" value="InterPro"/>
</dbReference>
<keyword evidence="2" id="KW-0493">Microtubule</keyword>
<dbReference type="EMBL" id="CACTIH010000120">
    <property type="protein sequence ID" value="CAA2954654.1"/>
    <property type="molecule type" value="Genomic_DNA"/>
</dbReference>
<dbReference type="AlphaFoldDB" id="A0A8S0PMM5"/>
<dbReference type="PANTHER" id="PTHR33403">
    <property type="entry name" value="SPR1"/>
    <property type="match status" value="1"/>
</dbReference>
<comment type="caution">
    <text evidence="4">The sequence shown here is derived from an EMBL/GenBank/DDBJ whole genome shotgun (WGS) entry which is preliminary data.</text>
</comment>
<sequence length="117" mass="12400">MCKFSLFPSCKNRQQHQIMGRRVCPGSGQSSLGYLFGGGEAPKNPPTPKVSNNEPSVDNNKKAPAGILSNTTTNTFTNNYLRADGQNCGNFLSDRPSTKVLAAPGGSSSLGYLFGNN</sequence>
<proteinExistence type="inferred from homology"/>
<name>A0A8S0PMM5_OLEEU</name>
<dbReference type="GO" id="GO:0010005">
    <property type="term" value="C:cortical microtubule, transverse to long axis"/>
    <property type="evidence" value="ECO:0007669"/>
    <property type="project" value="TreeGrafter"/>
</dbReference>
<keyword evidence="5" id="KW-1185">Reference proteome</keyword>
<dbReference type="Gramene" id="OE9A015128T2">
    <property type="protein sequence ID" value="OE9A015128C2"/>
    <property type="gene ID" value="OE9A015128"/>
</dbReference>
<dbReference type="OrthoDB" id="62622at2759"/>
<comment type="similarity">
    <text evidence="1">Belongs to the SPIRAL1 family.</text>
</comment>
<accession>A0A8S0PMM5</accession>
<feature type="region of interest" description="Disordered" evidence="3">
    <location>
        <begin position="35"/>
        <end position="69"/>
    </location>
</feature>
<dbReference type="Proteomes" id="UP000594638">
    <property type="component" value="Unassembled WGS sequence"/>
</dbReference>
<dbReference type="InterPro" id="IPR039613">
    <property type="entry name" value="SPR1/2/3/4/5"/>
</dbReference>
<evidence type="ECO:0000313" key="4">
    <source>
        <dbReference type="EMBL" id="CAA2954654.1"/>
    </source>
</evidence>
<evidence type="ECO:0000256" key="2">
    <source>
        <dbReference type="ARBA" id="ARBA00022701"/>
    </source>
</evidence>
<reference evidence="4 5" key="1">
    <citation type="submission" date="2019-12" db="EMBL/GenBank/DDBJ databases">
        <authorList>
            <person name="Alioto T."/>
            <person name="Alioto T."/>
            <person name="Gomez Garrido J."/>
        </authorList>
    </citation>
    <scope>NUCLEOTIDE SEQUENCE [LARGE SCALE GENOMIC DNA]</scope>
</reference>
<organism evidence="4 5">
    <name type="scientific">Olea europaea subsp. europaea</name>
    <dbReference type="NCBI Taxonomy" id="158383"/>
    <lineage>
        <taxon>Eukaryota</taxon>
        <taxon>Viridiplantae</taxon>
        <taxon>Streptophyta</taxon>
        <taxon>Embryophyta</taxon>
        <taxon>Tracheophyta</taxon>
        <taxon>Spermatophyta</taxon>
        <taxon>Magnoliopsida</taxon>
        <taxon>eudicotyledons</taxon>
        <taxon>Gunneridae</taxon>
        <taxon>Pentapetalae</taxon>
        <taxon>asterids</taxon>
        <taxon>lamiids</taxon>
        <taxon>Lamiales</taxon>
        <taxon>Oleaceae</taxon>
        <taxon>Oleeae</taxon>
        <taxon>Olea</taxon>
    </lineage>
</organism>
<evidence type="ECO:0000256" key="3">
    <source>
        <dbReference type="SAM" id="MobiDB-lite"/>
    </source>
</evidence>